<accession>A0AAV0RKR8</accession>
<dbReference type="Proteomes" id="UP001154282">
    <property type="component" value="Unassembled WGS sequence"/>
</dbReference>
<evidence type="ECO:0000259" key="2">
    <source>
        <dbReference type="PROSITE" id="PS50222"/>
    </source>
</evidence>
<dbReference type="InterPro" id="IPR002048">
    <property type="entry name" value="EF_hand_dom"/>
</dbReference>
<dbReference type="Gene3D" id="1.10.238.10">
    <property type="entry name" value="EF-hand"/>
    <property type="match status" value="1"/>
</dbReference>
<dbReference type="InterPro" id="IPR011992">
    <property type="entry name" value="EF-hand-dom_pair"/>
</dbReference>
<evidence type="ECO:0000313" key="4">
    <source>
        <dbReference type="Proteomes" id="UP001154282"/>
    </source>
</evidence>
<dbReference type="SUPFAM" id="SSF47473">
    <property type="entry name" value="EF-hand"/>
    <property type="match status" value="1"/>
</dbReference>
<name>A0AAV0RKR8_9ROSI</name>
<organism evidence="3 4">
    <name type="scientific">Linum tenue</name>
    <dbReference type="NCBI Taxonomy" id="586396"/>
    <lineage>
        <taxon>Eukaryota</taxon>
        <taxon>Viridiplantae</taxon>
        <taxon>Streptophyta</taxon>
        <taxon>Embryophyta</taxon>
        <taxon>Tracheophyta</taxon>
        <taxon>Spermatophyta</taxon>
        <taxon>Magnoliopsida</taxon>
        <taxon>eudicotyledons</taxon>
        <taxon>Gunneridae</taxon>
        <taxon>Pentapetalae</taxon>
        <taxon>rosids</taxon>
        <taxon>fabids</taxon>
        <taxon>Malpighiales</taxon>
        <taxon>Linaceae</taxon>
        <taxon>Linum</taxon>
    </lineage>
</organism>
<dbReference type="GO" id="GO:0005509">
    <property type="term" value="F:calcium ion binding"/>
    <property type="evidence" value="ECO:0007669"/>
    <property type="project" value="InterPro"/>
</dbReference>
<keyword evidence="1" id="KW-0106">Calcium</keyword>
<dbReference type="EMBL" id="CAMGYJ010000011">
    <property type="protein sequence ID" value="CAI0558165.1"/>
    <property type="molecule type" value="Genomic_DNA"/>
</dbReference>
<reference evidence="3" key="1">
    <citation type="submission" date="2022-08" db="EMBL/GenBank/DDBJ databases">
        <authorList>
            <person name="Gutierrez-Valencia J."/>
        </authorList>
    </citation>
    <scope>NUCLEOTIDE SEQUENCE</scope>
</reference>
<dbReference type="Pfam" id="PF13405">
    <property type="entry name" value="EF-hand_6"/>
    <property type="match status" value="1"/>
</dbReference>
<sequence>MAVHIHLLDNVAINFHITGKNLPLPPATEAELRQFFMQFDVNKDKQLCKEELKRAFNSLGAIIPGYRARRGLGLADADGDGKVDVVNELDHLVRYALRLGYSVKN</sequence>
<dbReference type="SMART" id="SM00054">
    <property type="entry name" value="EFh"/>
    <property type="match status" value="1"/>
</dbReference>
<evidence type="ECO:0000256" key="1">
    <source>
        <dbReference type="ARBA" id="ARBA00022837"/>
    </source>
</evidence>
<dbReference type="InterPro" id="IPR018247">
    <property type="entry name" value="EF_Hand_1_Ca_BS"/>
</dbReference>
<comment type="caution">
    <text evidence="3">The sequence shown here is derived from an EMBL/GenBank/DDBJ whole genome shotgun (WGS) entry which is preliminary data.</text>
</comment>
<evidence type="ECO:0000313" key="3">
    <source>
        <dbReference type="EMBL" id="CAI0558165.1"/>
    </source>
</evidence>
<keyword evidence="4" id="KW-1185">Reference proteome</keyword>
<gene>
    <name evidence="3" type="ORF">LITE_LOCUS48666</name>
</gene>
<dbReference type="AlphaFoldDB" id="A0AAV0RKR8"/>
<dbReference type="PROSITE" id="PS50222">
    <property type="entry name" value="EF_HAND_2"/>
    <property type="match status" value="1"/>
</dbReference>
<feature type="domain" description="EF-hand" evidence="2">
    <location>
        <begin position="27"/>
        <end position="62"/>
    </location>
</feature>
<dbReference type="PROSITE" id="PS00018">
    <property type="entry name" value="EF_HAND_1"/>
    <property type="match status" value="1"/>
</dbReference>
<proteinExistence type="predicted"/>
<protein>
    <recommendedName>
        <fullName evidence="2">EF-hand domain-containing protein</fullName>
    </recommendedName>
</protein>
<dbReference type="CDD" id="cd00051">
    <property type="entry name" value="EFh"/>
    <property type="match status" value="1"/>
</dbReference>